<keyword evidence="3 8" id="KW-0808">Transferase</keyword>
<dbReference type="InterPro" id="IPR000577">
    <property type="entry name" value="Carb_kinase_FGGY"/>
</dbReference>
<keyword evidence="2 8" id="KW-0859">Xylose metabolism</keyword>
<feature type="domain" description="Carbohydrate kinase FGGY N-terminal" evidence="11">
    <location>
        <begin position="4"/>
        <end position="248"/>
    </location>
</feature>
<feature type="active site" description="Proton acceptor" evidence="8">
    <location>
        <position position="241"/>
    </location>
</feature>
<dbReference type="Proteomes" id="UP001288320">
    <property type="component" value="Unassembled WGS sequence"/>
</dbReference>
<dbReference type="InterPro" id="IPR006000">
    <property type="entry name" value="Xylulokinase"/>
</dbReference>
<dbReference type="AlphaFoldDB" id="A0AAW9HKE9"/>
<feature type="site" description="Important for activity" evidence="8">
    <location>
        <position position="8"/>
    </location>
</feature>
<dbReference type="InterPro" id="IPR050406">
    <property type="entry name" value="FGGY_Carb_Kinase"/>
</dbReference>
<dbReference type="SUPFAM" id="SSF53067">
    <property type="entry name" value="Actin-like ATPase domain"/>
    <property type="match status" value="2"/>
</dbReference>
<dbReference type="HAMAP" id="MF_02220">
    <property type="entry name" value="XylB"/>
    <property type="match status" value="1"/>
</dbReference>
<feature type="domain" description="Carbohydrate kinase FGGY C-terminal" evidence="12">
    <location>
        <begin position="257"/>
        <end position="438"/>
    </location>
</feature>
<dbReference type="CDD" id="cd07809">
    <property type="entry name" value="ASKHA_NBD_FGGY_BaXK-like"/>
    <property type="match status" value="1"/>
</dbReference>
<feature type="binding site" evidence="8">
    <location>
        <begin position="71"/>
        <end position="72"/>
    </location>
    <ligand>
        <name>substrate</name>
    </ligand>
</feature>
<comment type="catalytic activity">
    <reaction evidence="8 10">
        <text>D-xylulose + ATP = D-xylulose 5-phosphate + ADP + H(+)</text>
        <dbReference type="Rhea" id="RHEA:10964"/>
        <dbReference type="ChEBI" id="CHEBI:15378"/>
        <dbReference type="ChEBI" id="CHEBI:17140"/>
        <dbReference type="ChEBI" id="CHEBI:30616"/>
        <dbReference type="ChEBI" id="CHEBI:57737"/>
        <dbReference type="ChEBI" id="CHEBI:456216"/>
        <dbReference type="EC" id="2.7.1.17"/>
    </reaction>
</comment>
<dbReference type="EC" id="2.7.1.17" evidence="8 10"/>
<dbReference type="EMBL" id="JAWNFV010000007">
    <property type="protein sequence ID" value="MDY5140531.1"/>
    <property type="molecule type" value="Genomic_DNA"/>
</dbReference>
<keyword evidence="7 8" id="KW-0119">Carbohydrate metabolism</keyword>
<reference evidence="13" key="1">
    <citation type="submission" date="2023-10" db="EMBL/GenBank/DDBJ databases">
        <title>Whole Genome based description of the genera Actinobaculum and Actinotignum reveals a complex phylogenetic relationship within the species included in the genus Actinotignum.</title>
        <authorList>
            <person name="Jensen C.S."/>
            <person name="Dargis R."/>
            <person name="Kemp M."/>
            <person name="Christensen J.J."/>
        </authorList>
    </citation>
    <scope>NUCLEOTIDE SEQUENCE</scope>
    <source>
        <strain evidence="13">SLA_B245</strain>
    </source>
</reference>
<evidence type="ECO:0000256" key="3">
    <source>
        <dbReference type="ARBA" id="ARBA00022679"/>
    </source>
</evidence>
<keyword evidence="6 8" id="KW-0067">ATP-binding</keyword>
<dbReference type="GO" id="GO:0042732">
    <property type="term" value="P:D-xylose metabolic process"/>
    <property type="evidence" value="ECO:0007669"/>
    <property type="project" value="UniProtKB-KW"/>
</dbReference>
<evidence type="ECO:0000256" key="8">
    <source>
        <dbReference type="HAMAP-Rule" id="MF_02220"/>
    </source>
</evidence>
<gene>
    <name evidence="8 10 13" type="primary">xylB</name>
    <name evidence="13" type="ORF">R6G74_04285</name>
</gene>
<dbReference type="InterPro" id="IPR043129">
    <property type="entry name" value="ATPase_NBD"/>
</dbReference>
<dbReference type="Pfam" id="PF02782">
    <property type="entry name" value="FGGY_C"/>
    <property type="match status" value="1"/>
</dbReference>
<comment type="function">
    <text evidence="8">Catalyzes the phosphorylation of D-xylulose to D-xylulose 5-phosphate.</text>
</comment>
<dbReference type="PIRSF" id="PIRSF000538">
    <property type="entry name" value="GlpK"/>
    <property type="match status" value="1"/>
</dbReference>
<evidence type="ECO:0000259" key="11">
    <source>
        <dbReference type="Pfam" id="PF00370"/>
    </source>
</evidence>
<evidence type="ECO:0000256" key="2">
    <source>
        <dbReference type="ARBA" id="ARBA00022629"/>
    </source>
</evidence>
<evidence type="ECO:0000313" key="14">
    <source>
        <dbReference type="Proteomes" id="UP001288320"/>
    </source>
</evidence>
<dbReference type="NCBIfam" id="TIGR01312">
    <property type="entry name" value="XylB"/>
    <property type="match status" value="1"/>
</dbReference>
<dbReference type="Pfam" id="PF00370">
    <property type="entry name" value="FGGY_N"/>
    <property type="match status" value="1"/>
</dbReference>
<accession>A0AAW9HKE9</accession>
<comment type="similarity">
    <text evidence="1 8 9">Belongs to the FGGY kinase family.</text>
</comment>
<evidence type="ECO:0000256" key="4">
    <source>
        <dbReference type="ARBA" id="ARBA00022741"/>
    </source>
</evidence>
<proteinExistence type="inferred from homology"/>
<dbReference type="RefSeq" id="WP_320753073.1">
    <property type="nucleotide sequence ID" value="NZ_JAWNFV010000007.1"/>
</dbReference>
<sequence length="481" mass="49977">MPLVAGVDSSTQSTKVLIIDTETAQIVRQGKAPHPNGTEVDPHSWLDALRSAIAEAGGLNDISGIAVGGQQHGLVALDERGEIIRPALLWNDTKSAPAAEALTEEFGREFWARATGSVPVASLTVTKLRYLADAEPENAARIRAICLPHDWLTWKLSGSTDLRDLATDRSDASGTGYVDCTTDKYRYDILAAALRIPESAARAIILPRIAGPFERVGTLGAPWLSSGSAARAIPIGPGAGDNAGAALGLGLRGGQASLSIGTSGVIATVSDHPVQDASSGVTGFSDANGQWLPLACTLNGSLIQDYFRSILDVSFEELGELAETAAPGAGGITLIPYFLGERTPNLPSARAHLGGLTAANFTRANLARAAYEGLACLMRGALEALRAGGITIDNAMLIGGGAQSRVLVQILADVLEIPLALPEPGEYVAKGAAYQAARVAGLDCPAAAWAPRITARFTPRPGNPAWPAYQTLARTLENVGS</sequence>
<dbReference type="Gene3D" id="3.30.420.40">
    <property type="match status" value="2"/>
</dbReference>
<keyword evidence="5 8" id="KW-0418">Kinase</keyword>
<dbReference type="GO" id="GO:0005524">
    <property type="term" value="F:ATP binding"/>
    <property type="evidence" value="ECO:0007669"/>
    <property type="project" value="UniProtKB-UniRule"/>
</dbReference>
<dbReference type="PROSITE" id="PS00445">
    <property type="entry name" value="FGGY_KINASES_2"/>
    <property type="match status" value="1"/>
</dbReference>
<dbReference type="InterPro" id="IPR018484">
    <property type="entry name" value="FGGY_N"/>
</dbReference>
<dbReference type="InterPro" id="IPR018485">
    <property type="entry name" value="FGGY_C"/>
</dbReference>
<dbReference type="GO" id="GO:0005998">
    <property type="term" value="P:xylulose catabolic process"/>
    <property type="evidence" value="ECO:0007669"/>
    <property type="project" value="UniProtKB-UniRule"/>
</dbReference>
<organism evidence="13 14">
    <name type="scientific">Actinotignum timonense</name>
    <dbReference type="NCBI Taxonomy" id="1870995"/>
    <lineage>
        <taxon>Bacteria</taxon>
        <taxon>Bacillati</taxon>
        <taxon>Actinomycetota</taxon>
        <taxon>Actinomycetes</taxon>
        <taxon>Actinomycetales</taxon>
        <taxon>Actinomycetaceae</taxon>
        <taxon>Actinotignum</taxon>
    </lineage>
</organism>
<dbReference type="GO" id="GO:0004856">
    <property type="term" value="F:D-xylulokinase activity"/>
    <property type="evidence" value="ECO:0007669"/>
    <property type="project" value="UniProtKB-UniRule"/>
</dbReference>
<evidence type="ECO:0000313" key="13">
    <source>
        <dbReference type="EMBL" id="MDY5140531.1"/>
    </source>
</evidence>
<dbReference type="PANTHER" id="PTHR43095:SF5">
    <property type="entry name" value="XYLULOSE KINASE"/>
    <property type="match status" value="1"/>
</dbReference>
<keyword evidence="4 8" id="KW-0547">Nucleotide-binding</keyword>
<evidence type="ECO:0000256" key="1">
    <source>
        <dbReference type="ARBA" id="ARBA00009156"/>
    </source>
</evidence>
<dbReference type="PANTHER" id="PTHR43095">
    <property type="entry name" value="SUGAR KINASE"/>
    <property type="match status" value="1"/>
</dbReference>
<dbReference type="InterPro" id="IPR018483">
    <property type="entry name" value="Carb_kinase_FGGY_CS"/>
</dbReference>
<name>A0AAW9HKE9_9ACTO</name>
<comment type="caution">
    <text evidence="13">The sequence shown here is derived from an EMBL/GenBank/DDBJ whole genome shotgun (WGS) entry which is preliminary data.</text>
</comment>
<evidence type="ECO:0000256" key="5">
    <source>
        <dbReference type="ARBA" id="ARBA00022777"/>
    </source>
</evidence>
<evidence type="ECO:0000256" key="6">
    <source>
        <dbReference type="ARBA" id="ARBA00022840"/>
    </source>
</evidence>
<evidence type="ECO:0000256" key="9">
    <source>
        <dbReference type="RuleBase" id="RU003733"/>
    </source>
</evidence>
<evidence type="ECO:0000259" key="12">
    <source>
        <dbReference type="Pfam" id="PF02782"/>
    </source>
</evidence>
<evidence type="ECO:0000256" key="10">
    <source>
        <dbReference type="RuleBase" id="RU364073"/>
    </source>
</evidence>
<protein>
    <recommendedName>
        <fullName evidence="8 10">Xylulose kinase</fullName>
        <shortName evidence="8 10">Xylulokinase</shortName>
        <ecNumber evidence="8 10">2.7.1.17</ecNumber>
    </recommendedName>
</protein>
<evidence type="ECO:0000256" key="7">
    <source>
        <dbReference type="ARBA" id="ARBA00023277"/>
    </source>
</evidence>